<sequence>MLLLPPLPVPLPPPPAPARNLLSCSRWCRRSNPSPHPESAKKPARIPSSQASFERFYRECRPFVRSTLLQRGVPEREVDDLVQEVFIIAWRDGSPLPPRRRVRYLWPTYNFTCEYNFTVVGPAFLSGVSNCAGNKQMMTADRTCP</sequence>
<keyword evidence="2" id="KW-1185">Reference proteome</keyword>
<evidence type="ECO:0000313" key="2">
    <source>
        <dbReference type="Proteomes" id="UP001221411"/>
    </source>
</evidence>
<protein>
    <submittedName>
        <fullName evidence="1">Sigma factor</fullName>
    </submittedName>
</protein>
<comment type="caution">
    <text evidence="1">The sequence shown here is derived from an EMBL/GenBank/DDBJ whole genome shotgun (WGS) entry which is preliminary data.</text>
</comment>
<accession>A0ABT5F2Q9</accession>
<evidence type="ECO:0000313" key="1">
    <source>
        <dbReference type="EMBL" id="MDC0748384.1"/>
    </source>
</evidence>
<gene>
    <name evidence="1" type="ORF">POL67_44065</name>
</gene>
<name>A0ABT5F2Q9_9BACT</name>
<dbReference type="SUPFAM" id="SSF88946">
    <property type="entry name" value="Sigma2 domain of RNA polymerase sigma factors"/>
    <property type="match status" value="1"/>
</dbReference>
<dbReference type="EMBL" id="JAQNDO010000001">
    <property type="protein sequence ID" value="MDC0748384.1"/>
    <property type="molecule type" value="Genomic_DNA"/>
</dbReference>
<organism evidence="1 2">
    <name type="scientific">Polyangium mundeleinium</name>
    <dbReference type="NCBI Taxonomy" id="2995306"/>
    <lineage>
        <taxon>Bacteria</taxon>
        <taxon>Pseudomonadati</taxon>
        <taxon>Myxococcota</taxon>
        <taxon>Polyangia</taxon>
        <taxon>Polyangiales</taxon>
        <taxon>Polyangiaceae</taxon>
        <taxon>Polyangium</taxon>
    </lineage>
</organism>
<dbReference type="Proteomes" id="UP001221411">
    <property type="component" value="Unassembled WGS sequence"/>
</dbReference>
<reference evidence="1 2" key="1">
    <citation type="submission" date="2022-11" db="EMBL/GenBank/DDBJ databases">
        <title>Minimal conservation of predation-associated metabolite biosynthetic gene clusters underscores biosynthetic potential of Myxococcota including descriptions for ten novel species: Archangium lansinium sp. nov., Myxococcus landrumus sp. nov., Nannocystis bai.</title>
        <authorList>
            <person name="Ahearne A."/>
            <person name="Stevens C."/>
            <person name="Dowd S."/>
        </authorList>
    </citation>
    <scope>NUCLEOTIDE SEQUENCE [LARGE SCALE GENOMIC DNA]</scope>
    <source>
        <strain evidence="1 2">RJM3</strain>
    </source>
</reference>
<dbReference type="InterPro" id="IPR013325">
    <property type="entry name" value="RNA_pol_sigma_r2"/>
</dbReference>
<dbReference type="RefSeq" id="WP_271927302.1">
    <property type="nucleotide sequence ID" value="NZ_JAQNDO010000001.1"/>
</dbReference>
<dbReference type="Gene3D" id="1.10.1740.10">
    <property type="match status" value="1"/>
</dbReference>
<proteinExistence type="predicted"/>